<keyword evidence="2 5" id="KW-0812">Transmembrane</keyword>
<dbReference type="RefSeq" id="WP_103931666.1">
    <property type="nucleotide sequence ID" value="NZ_FNVA01000001.1"/>
</dbReference>
<dbReference type="GO" id="GO:0016020">
    <property type="term" value="C:membrane"/>
    <property type="evidence" value="ECO:0007669"/>
    <property type="project" value="UniProtKB-SubCell"/>
</dbReference>
<feature type="transmembrane region" description="Helical" evidence="5">
    <location>
        <begin position="6"/>
        <end position="30"/>
    </location>
</feature>
<evidence type="ECO:0000259" key="6">
    <source>
        <dbReference type="Pfam" id="PF01794"/>
    </source>
</evidence>
<keyword evidence="4 5" id="KW-0472">Membrane</keyword>
<evidence type="ECO:0000256" key="2">
    <source>
        <dbReference type="ARBA" id="ARBA00022692"/>
    </source>
</evidence>
<evidence type="ECO:0000256" key="4">
    <source>
        <dbReference type="ARBA" id="ARBA00023136"/>
    </source>
</evidence>
<feature type="transmembrane region" description="Helical" evidence="5">
    <location>
        <begin position="92"/>
        <end position="112"/>
    </location>
</feature>
<keyword evidence="8" id="KW-1185">Reference proteome</keyword>
<proteinExistence type="predicted"/>
<evidence type="ECO:0000256" key="5">
    <source>
        <dbReference type="SAM" id="Phobius"/>
    </source>
</evidence>
<organism evidence="7 8">
    <name type="scientific">Bryocella elongata</name>
    <dbReference type="NCBI Taxonomy" id="863522"/>
    <lineage>
        <taxon>Bacteria</taxon>
        <taxon>Pseudomonadati</taxon>
        <taxon>Acidobacteriota</taxon>
        <taxon>Terriglobia</taxon>
        <taxon>Terriglobales</taxon>
        <taxon>Acidobacteriaceae</taxon>
        <taxon>Bryocella</taxon>
    </lineage>
</organism>
<dbReference type="Pfam" id="PF01794">
    <property type="entry name" value="Ferric_reduct"/>
    <property type="match status" value="1"/>
</dbReference>
<dbReference type="OrthoDB" id="121000at2"/>
<feature type="transmembrane region" description="Helical" evidence="5">
    <location>
        <begin position="156"/>
        <end position="176"/>
    </location>
</feature>
<feature type="domain" description="Ferric oxidoreductase" evidence="6">
    <location>
        <begin position="19"/>
        <end position="135"/>
    </location>
</feature>
<sequence>MTLLDLCSYLGLGAVGAIAVNLLLGMLMSLRYSPVRLWPHRRIDVFSLHRWTAYLAVILTLAHPAVLLFLKTPHFGITDILWPLHSYLQPKLNTTGAAALYLILIVLISSLIRNSIPRAVWRNLHWLVYPSAVLLLIHSILTDPNLKDGHPDLLDGGKVFLEITTVVLIAATAWRMRIHQEGFRRRSASK</sequence>
<evidence type="ECO:0000256" key="3">
    <source>
        <dbReference type="ARBA" id="ARBA00022989"/>
    </source>
</evidence>
<comment type="subcellular location">
    <subcellularLocation>
        <location evidence="1">Membrane</location>
        <topology evidence="1">Multi-pass membrane protein</topology>
    </subcellularLocation>
</comment>
<keyword evidence="3 5" id="KW-1133">Transmembrane helix</keyword>
<feature type="transmembrane region" description="Helical" evidence="5">
    <location>
        <begin position="124"/>
        <end position="141"/>
    </location>
</feature>
<name>A0A1H5TXT7_9BACT</name>
<accession>A0A1H5TXT7</accession>
<evidence type="ECO:0000256" key="1">
    <source>
        <dbReference type="ARBA" id="ARBA00004141"/>
    </source>
</evidence>
<evidence type="ECO:0000313" key="7">
    <source>
        <dbReference type="EMBL" id="SEF67593.1"/>
    </source>
</evidence>
<reference evidence="7 8" key="1">
    <citation type="submission" date="2016-10" db="EMBL/GenBank/DDBJ databases">
        <authorList>
            <person name="de Groot N.N."/>
        </authorList>
    </citation>
    <scope>NUCLEOTIDE SEQUENCE [LARGE SCALE GENOMIC DNA]</scope>
    <source>
        <strain evidence="7 8">DSM 22489</strain>
    </source>
</reference>
<dbReference type="AlphaFoldDB" id="A0A1H5TXT7"/>
<dbReference type="Proteomes" id="UP000236728">
    <property type="component" value="Unassembled WGS sequence"/>
</dbReference>
<feature type="transmembrane region" description="Helical" evidence="5">
    <location>
        <begin position="51"/>
        <end position="72"/>
    </location>
</feature>
<gene>
    <name evidence="7" type="ORF">SAMN05421819_0781</name>
</gene>
<dbReference type="EMBL" id="FNVA01000001">
    <property type="protein sequence ID" value="SEF67593.1"/>
    <property type="molecule type" value="Genomic_DNA"/>
</dbReference>
<dbReference type="InterPro" id="IPR013130">
    <property type="entry name" value="Fe3_Rdtase_TM_dom"/>
</dbReference>
<protein>
    <submittedName>
        <fullName evidence="7">Ferric reductase like transmembrane component</fullName>
    </submittedName>
</protein>
<evidence type="ECO:0000313" key="8">
    <source>
        <dbReference type="Proteomes" id="UP000236728"/>
    </source>
</evidence>